<evidence type="ECO:0000313" key="2">
    <source>
        <dbReference type="Proteomes" id="UP000219465"/>
    </source>
</evidence>
<dbReference type="Proteomes" id="UP000219465">
    <property type="component" value="Unassembled WGS sequence"/>
</dbReference>
<proteinExistence type="predicted"/>
<reference evidence="2" key="1">
    <citation type="submission" date="2017-08" db="EMBL/GenBank/DDBJ databases">
        <authorList>
            <person name="Varghese N."/>
            <person name="Submissions S."/>
        </authorList>
    </citation>
    <scope>NUCLEOTIDE SEQUENCE [LARGE SCALE GENOMIC DNA]</scope>
    <source>
        <strain evidence="2">KCTC 23107</strain>
    </source>
</reference>
<dbReference type="AlphaFoldDB" id="A0A286IC61"/>
<name>A0A286IC61_9HYPH</name>
<organism evidence="1 2">
    <name type="scientific">Hoeflea halophila</name>
    <dbReference type="NCBI Taxonomy" id="714899"/>
    <lineage>
        <taxon>Bacteria</taxon>
        <taxon>Pseudomonadati</taxon>
        <taxon>Pseudomonadota</taxon>
        <taxon>Alphaproteobacteria</taxon>
        <taxon>Hyphomicrobiales</taxon>
        <taxon>Rhizobiaceae</taxon>
        <taxon>Hoeflea</taxon>
    </lineage>
</organism>
<keyword evidence="2" id="KW-1185">Reference proteome</keyword>
<protein>
    <submittedName>
        <fullName evidence="1">Uncharacterized protein</fullName>
    </submittedName>
</protein>
<sequence length="82" mass="8708">MEKAPIAFAASTGAFATVQADDGFQRGPNISGHPESIVDEFSDYSPAAAARSGIDCTATASVNDAPKTEQMSEQMQIRLYEH</sequence>
<evidence type="ECO:0000313" key="1">
    <source>
        <dbReference type="EMBL" id="SOE17723.1"/>
    </source>
</evidence>
<gene>
    <name evidence="1" type="ORF">SAMN05877838_2626</name>
</gene>
<dbReference type="EMBL" id="OCPC01000003">
    <property type="protein sequence ID" value="SOE17723.1"/>
    <property type="molecule type" value="Genomic_DNA"/>
</dbReference>
<dbReference type="RefSeq" id="WP_097108183.1">
    <property type="nucleotide sequence ID" value="NZ_OCPC01000003.1"/>
</dbReference>
<accession>A0A286IC61</accession>